<accession>A0AAW0C6N1</accession>
<protein>
    <submittedName>
        <fullName evidence="3">Uncharacterized protein</fullName>
    </submittedName>
</protein>
<dbReference type="EMBL" id="JAYKXP010000115">
    <property type="protein sequence ID" value="KAK7025390.1"/>
    <property type="molecule type" value="Genomic_DNA"/>
</dbReference>
<gene>
    <name evidence="3" type="ORF">VNI00_012190</name>
    <name evidence="2" type="ORF">VNI00_016026</name>
</gene>
<evidence type="ECO:0000313" key="2">
    <source>
        <dbReference type="EMBL" id="KAK7025390.1"/>
    </source>
</evidence>
<keyword evidence="4" id="KW-1185">Reference proteome</keyword>
<feature type="region of interest" description="Disordered" evidence="1">
    <location>
        <begin position="128"/>
        <end position="150"/>
    </location>
</feature>
<reference evidence="3 4" key="1">
    <citation type="submission" date="2024-01" db="EMBL/GenBank/DDBJ databases">
        <title>A draft genome for a cacao thread blight-causing isolate of Paramarasmius palmivorus.</title>
        <authorList>
            <person name="Baruah I.K."/>
            <person name="Bukari Y."/>
            <person name="Amoako-Attah I."/>
            <person name="Meinhardt L.W."/>
            <person name="Bailey B.A."/>
            <person name="Cohen S.P."/>
        </authorList>
    </citation>
    <scope>NUCLEOTIDE SEQUENCE [LARGE SCALE GENOMIC DNA]</scope>
    <source>
        <strain evidence="3 4">GH-12</strain>
    </source>
</reference>
<sequence>MEMGNFSAAPGLRFSFFQEIGILSEQGLRPHKSDDSQLTLLQCMSPISPTDAIQDERPSAYLTYPLASPMVPPPPSAESTRSYFELDQDSPRSKWYKHIRDGYFPVRAKFWTGSHSGQIWNINLPQSPMEGSTDHTLSNTTPSSSGHNRTLITAPIVSNPVQDNAISTTMTPSLHPSRPGPTTPPSVVSKVIHDDSGLPASTRYNQSKTPVSIVSTAVQVQGDTSLADSLQDDSSKPIADPGASVATIPDASGSQREEVNAILQTPYIFTRVVHLSDKQVLSYAYFVSERIKVGCKLFIEGHIEGQVVRVLSQSGAYVTLGIQVGKCTYAVLFRRTNVKGVGLHERGSRVKVL</sequence>
<organism evidence="3 4">
    <name type="scientific">Paramarasmius palmivorus</name>
    <dbReference type="NCBI Taxonomy" id="297713"/>
    <lineage>
        <taxon>Eukaryota</taxon>
        <taxon>Fungi</taxon>
        <taxon>Dikarya</taxon>
        <taxon>Basidiomycota</taxon>
        <taxon>Agaricomycotina</taxon>
        <taxon>Agaricomycetes</taxon>
        <taxon>Agaricomycetidae</taxon>
        <taxon>Agaricales</taxon>
        <taxon>Marasmiineae</taxon>
        <taxon>Marasmiaceae</taxon>
        <taxon>Paramarasmius</taxon>
    </lineage>
</organism>
<evidence type="ECO:0000256" key="1">
    <source>
        <dbReference type="SAM" id="MobiDB-lite"/>
    </source>
</evidence>
<proteinExistence type="predicted"/>
<dbReference type="AlphaFoldDB" id="A0AAW0C6N1"/>
<dbReference type="EMBL" id="JAYKXP010000055">
    <property type="protein sequence ID" value="KAK7034783.1"/>
    <property type="molecule type" value="Genomic_DNA"/>
</dbReference>
<evidence type="ECO:0000313" key="4">
    <source>
        <dbReference type="Proteomes" id="UP001383192"/>
    </source>
</evidence>
<name>A0AAW0C6N1_9AGAR</name>
<evidence type="ECO:0000313" key="3">
    <source>
        <dbReference type="EMBL" id="KAK7034783.1"/>
    </source>
</evidence>
<feature type="region of interest" description="Disordered" evidence="1">
    <location>
        <begin position="224"/>
        <end position="252"/>
    </location>
</feature>
<dbReference type="Proteomes" id="UP001383192">
    <property type="component" value="Unassembled WGS sequence"/>
</dbReference>
<feature type="region of interest" description="Disordered" evidence="1">
    <location>
        <begin position="166"/>
        <end position="205"/>
    </location>
</feature>
<comment type="caution">
    <text evidence="3">The sequence shown here is derived from an EMBL/GenBank/DDBJ whole genome shotgun (WGS) entry which is preliminary data.</text>
</comment>